<evidence type="ECO:0000259" key="9">
    <source>
        <dbReference type="PROSITE" id="PS50850"/>
    </source>
</evidence>
<evidence type="ECO:0000256" key="6">
    <source>
        <dbReference type="ARBA" id="ARBA00024338"/>
    </source>
</evidence>
<dbReference type="EMBL" id="CAXHTA020000005">
    <property type="protein sequence ID" value="CAL5221284.1"/>
    <property type="molecule type" value="Genomic_DNA"/>
</dbReference>
<feature type="transmembrane region" description="Helical" evidence="8">
    <location>
        <begin position="454"/>
        <end position="476"/>
    </location>
</feature>
<keyword evidence="11" id="KW-1185">Reference proteome</keyword>
<gene>
    <name evidence="10" type="primary">g3448</name>
    <name evidence="10" type="ORF">VP750_LOCUS2943</name>
</gene>
<dbReference type="Gene3D" id="1.20.1250.20">
    <property type="entry name" value="MFS general substrate transporter like domains"/>
    <property type="match status" value="1"/>
</dbReference>
<feature type="region of interest" description="Disordered" evidence="7">
    <location>
        <begin position="484"/>
        <end position="521"/>
    </location>
</feature>
<dbReference type="InterPro" id="IPR036259">
    <property type="entry name" value="MFS_trans_sf"/>
</dbReference>
<feature type="compositionally biased region" description="Low complexity" evidence="7">
    <location>
        <begin position="621"/>
        <end position="648"/>
    </location>
</feature>
<keyword evidence="2" id="KW-0813">Transport</keyword>
<proteinExistence type="inferred from homology"/>
<feature type="compositionally biased region" description="Basic and acidic residues" evidence="7">
    <location>
        <begin position="496"/>
        <end position="520"/>
    </location>
</feature>
<evidence type="ECO:0000256" key="4">
    <source>
        <dbReference type="ARBA" id="ARBA00022989"/>
    </source>
</evidence>
<feature type="transmembrane region" description="Helical" evidence="8">
    <location>
        <begin position="344"/>
        <end position="363"/>
    </location>
</feature>
<evidence type="ECO:0000256" key="5">
    <source>
        <dbReference type="ARBA" id="ARBA00023136"/>
    </source>
</evidence>
<dbReference type="PANTHER" id="PTHR23505">
    <property type="entry name" value="SPINSTER"/>
    <property type="match status" value="1"/>
</dbReference>
<feature type="transmembrane region" description="Helical" evidence="8">
    <location>
        <begin position="12"/>
        <end position="32"/>
    </location>
</feature>
<reference evidence="10 11" key="1">
    <citation type="submission" date="2024-06" db="EMBL/GenBank/DDBJ databases">
        <authorList>
            <person name="Kraege A."/>
            <person name="Thomma B."/>
        </authorList>
    </citation>
    <scope>NUCLEOTIDE SEQUENCE [LARGE SCALE GENOMIC DNA]</scope>
</reference>
<dbReference type="Pfam" id="PF07690">
    <property type="entry name" value="MFS_1"/>
    <property type="match status" value="1"/>
</dbReference>
<feature type="transmembrane region" description="Helical" evidence="8">
    <location>
        <begin position="101"/>
        <end position="123"/>
    </location>
</feature>
<accession>A0ABP1FR82</accession>
<feature type="region of interest" description="Disordered" evidence="7">
    <location>
        <begin position="601"/>
        <end position="666"/>
    </location>
</feature>
<dbReference type="Proteomes" id="UP001497392">
    <property type="component" value="Unassembled WGS sequence"/>
</dbReference>
<dbReference type="InterPro" id="IPR044770">
    <property type="entry name" value="MFS_spinster-like"/>
</dbReference>
<comment type="similarity">
    <text evidence="6">Belongs to the major facilitator superfamily. Spinster (TC 2.A.1.49) family.</text>
</comment>
<evidence type="ECO:0000256" key="8">
    <source>
        <dbReference type="SAM" id="Phobius"/>
    </source>
</evidence>
<name>A0ABP1FR82_9CHLO</name>
<comment type="caution">
    <text evidence="10">The sequence shown here is derived from an EMBL/GenBank/DDBJ whole genome shotgun (WGS) entry which is preliminary data.</text>
</comment>
<comment type="subcellular location">
    <subcellularLocation>
        <location evidence="1">Membrane</location>
        <topology evidence="1">Multi-pass membrane protein</topology>
    </subcellularLocation>
</comment>
<feature type="transmembrane region" description="Helical" evidence="8">
    <location>
        <begin position="52"/>
        <end position="70"/>
    </location>
</feature>
<evidence type="ECO:0000256" key="3">
    <source>
        <dbReference type="ARBA" id="ARBA00022692"/>
    </source>
</evidence>
<feature type="transmembrane region" description="Helical" evidence="8">
    <location>
        <begin position="239"/>
        <end position="263"/>
    </location>
</feature>
<keyword evidence="3 8" id="KW-0812">Transmembrane</keyword>
<feature type="compositionally biased region" description="Acidic residues" evidence="7">
    <location>
        <begin position="484"/>
        <end position="495"/>
    </location>
</feature>
<keyword evidence="4 8" id="KW-1133">Transmembrane helix</keyword>
<evidence type="ECO:0000256" key="7">
    <source>
        <dbReference type="SAM" id="MobiDB-lite"/>
    </source>
</evidence>
<feature type="domain" description="Major facilitator superfamily (MFS) profile" evidence="9">
    <location>
        <begin position="11"/>
        <end position="480"/>
    </location>
</feature>
<organism evidence="10 11">
    <name type="scientific">Coccomyxa viridis</name>
    <dbReference type="NCBI Taxonomy" id="1274662"/>
    <lineage>
        <taxon>Eukaryota</taxon>
        <taxon>Viridiplantae</taxon>
        <taxon>Chlorophyta</taxon>
        <taxon>core chlorophytes</taxon>
        <taxon>Trebouxiophyceae</taxon>
        <taxon>Trebouxiophyceae incertae sedis</taxon>
        <taxon>Coccomyxaceae</taxon>
        <taxon>Coccomyxa</taxon>
    </lineage>
</organism>
<sequence>MLITKWQRVQITAVMALVFVCEHADLMILTAMYLPISKTLDIGVAKLGTLSMYRGIVSAVVVPFVGVLGNMVNRIRLITAGAFVWAAMSVAFGLSQTYSEAAAWTALNGVGLALVMPCVQAILAEVYYARQRGRAFGLLFTISAFGGMLFNFVAVTFGDRTVGGLPGWRVIFFIVASFAFVSGVLVFIGGIEPRNLEKKVESEADRIEQQDGPMKGIWKGILVILNSVQRVFRIRSFQVILVVGIIETFHWASAGYLVMWLQLLGFSDWATGTLAVCTTLGAALGFLIGGWLSDMLAWRFPNAARPFINQLSAAMALPLTVVLYKAAPGCSKYATGVPGSLNHLLGVYGVLSFSIGLLGTWSASNNAAMFAEIVPRTIRTSVYAFDKCIIGAFGALSSPLAGVMAEKLFGYKGGQHGAASHSLHAQGPAAHDATHEAALARQNVNNARSLENGLLVVTVVPTVIRFFLYTILYWTLPRDRVIEPEEEDEEPLAPEDDAKSDAKKDLKKDDTGENKGHDVEMGTLGAVATAGTLGPVGTSVFADGSSHGMGQPLAPERRASTKLTSLDLGRRQSLNMNRHKSLESLGSQELFGWNREGLGMQLGPGRSGSTALSMGRSGSNALSPGRSGSLALGAGRSGSAALPARSSLQIDPSLKRSPRNPNKQAD</sequence>
<feature type="transmembrane region" description="Helical" evidence="8">
    <location>
        <begin position="77"/>
        <end position="95"/>
    </location>
</feature>
<feature type="transmembrane region" description="Helical" evidence="8">
    <location>
        <begin position="170"/>
        <end position="191"/>
    </location>
</feature>
<evidence type="ECO:0000313" key="10">
    <source>
        <dbReference type="EMBL" id="CAL5221284.1"/>
    </source>
</evidence>
<dbReference type="PANTHER" id="PTHR23505:SF52">
    <property type="entry name" value="MAJOR FACILITATOR SUPERFAMILY PROTEIN"/>
    <property type="match status" value="1"/>
</dbReference>
<dbReference type="PROSITE" id="PS50850">
    <property type="entry name" value="MFS"/>
    <property type="match status" value="1"/>
</dbReference>
<feature type="transmembrane region" description="Helical" evidence="8">
    <location>
        <begin position="304"/>
        <end position="324"/>
    </location>
</feature>
<evidence type="ECO:0000256" key="1">
    <source>
        <dbReference type="ARBA" id="ARBA00004141"/>
    </source>
</evidence>
<keyword evidence="5 8" id="KW-0472">Membrane</keyword>
<dbReference type="InterPro" id="IPR011701">
    <property type="entry name" value="MFS"/>
</dbReference>
<feature type="transmembrane region" description="Helical" evidence="8">
    <location>
        <begin position="135"/>
        <end position="158"/>
    </location>
</feature>
<feature type="transmembrane region" description="Helical" evidence="8">
    <location>
        <begin position="269"/>
        <end position="292"/>
    </location>
</feature>
<feature type="region of interest" description="Disordered" evidence="7">
    <location>
        <begin position="541"/>
        <end position="578"/>
    </location>
</feature>
<evidence type="ECO:0000256" key="2">
    <source>
        <dbReference type="ARBA" id="ARBA00022448"/>
    </source>
</evidence>
<protein>
    <submittedName>
        <fullName evidence="10">G3448 protein</fullName>
    </submittedName>
</protein>
<dbReference type="InterPro" id="IPR020846">
    <property type="entry name" value="MFS_dom"/>
</dbReference>
<feature type="compositionally biased region" description="Polar residues" evidence="7">
    <location>
        <begin position="607"/>
        <end position="620"/>
    </location>
</feature>
<evidence type="ECO:0000313" key="11">
    <source>
        <dbReference type="Proteomes" id="UP001497392"/>
    </source>
</evidence>
<dbReference type="SUPFAM" id="SSF103473">
    <property type="entry name" value="MFS general substrate transporter"/>
    <property type="match status" value="1"/>
</dbReference>